<protein>
    <submittedName>
        <fullName evidence="2">Uncharacterized protein</fullName>
    </submittedName>
</protein>
<evidence type="ECO:0000313" key="3">
    <source>
        <dbReference type="Proteomes" id="UP000054477"/>
    </source>
</evidence>
<gene>
    <name evidence="2" type="ORF">K443DRAFT_2133</name>
</gene>
<accession>A0A0C9YHU7</accession>
<sequence>MKFTLIFSTAFLASISFVNGAPVKAAAPASLEVKLGKEPGVDLFARGNMLMKDVKLDTGLQVKGARGLMVSLLVF</sequence>
<name>A0A0C9YHU7_9AGAR</name>
<reference evidence="3" key="2">
    <citation type="submission" date="2015-01" db="EMBL/GenBank/DDBJ databases">
        <title>Evolutionary Origins and Diversification of the Mycorrhizal Mutualists.</title>
        <authorList>
            <consortium name="DOE Joint Genome Institute"/>
            <consortium name="Mycorrhizal Genomics Consortium"/>
            <person name="Kohler A."/>
            <person name="Kuo A."/>
            <person name="Nagy L.G."/>
            <person name="Floudas D."/>
            <person name="Copeland A."/>
            <person name="Barry K.W."/>
            <person name="Cichocki N."/>
            <person name="Veneault-Fourrey C."/>
            <person name="LaButti K."/>
            <person name="Lindquist E.A."/>
            <person name="Lipzen A."/>
            <person name="Lundell T."/>
            <person name="Morin E."/>
            <person name="Murat C."/>
            <person name="Riley R."/>
            <person name="Ohm R."/>
            <person name="Sun H."/>
            <person name="Tunlid A."/>
            <person name="Henrissat B."/>
            <person name="Grigoriev I.V."/>
            <person name="Hibbett D.S."/>
            <person name="Martin F."/>
        </authorList>
    </citation>
    <scope>NUCLEOTIDE SEQUENCE [LARGE SCALE GENOMIC DNA]</scope>
    <source>
        <strain evidence="3">LaAM-08-1</strain>
    </source>
</reference>
<organism evidence="2 3">
    <name type="scientific">Laccaria amethystina LaAM-08-1</name>
    <dbReference type="NCBI Taxonomy" id="1095629"/>
    <lineage>
        <taxon>Eukaryota</taxon>
        <taxon>Fungi</taxon>
        <taxon>Dikarya</taxon>
        <taxon>Basidiomycota</taxon>
        <taxon>Agaricomycotina</taxon>
        <taxon>Agaricomycetes</taxon>
        <taxon>Agaricomycetidae</taxon>
        <taxon>Agaricales</taxon>
        <taxon>Agaricineae</taxon>
        <taxon>Hydnangiaceae</taxon>
        <taxon>Laccaria</taxon>
    </lineage>
</organism>
<dbReference type="Proteomes" id="UP000054477">
    <property type="component" value="Unassembled WGS sequence"/>
</dbReference>
<feature type="signal peptide" evidence="1">
    <location>
        <begin position="1"/>
        <end position="20"/>
    </location>
</feature>
<keyword evidence="3" id="KW-1185">Reference proteome</keyword>
<dbReference type="HOGENOM" id="CLU_2671424_0_0_1"/>
<dbReference type="EMBL" id="KN838546">
    <property type="protein sequence ID" value="KIK07573.1"/>
    <property type="molecule type" value="Genomic_DNA"/>
</dbReference>
<dbReference type="AlphaFoldDB" id="A0A0C9YHU7"/>
<feature type="chain" id="PRO_5002206726" evidence="1">
    <location>
        <begin position="21"/>
        <end position="75"/>
    </location>
</feature>
<dbReference type="OrthoDB" id="3116478at2759"/>
<evidence type="ECO:0000256" key="1">
    <source>
        <dbReference type="SAM" id="SignalP"/>
    </source>
</evidence>
<keyword evidence="1" id="KW-0732">Signal</keyword>
<reference evidence="2 3" key="1">
    <citation type="submission" date="2014-04" db="EMBL/GenBank/DDBJ databases">
        <authorList>
            <consortium name="DOE Joint Genome Institute"/>
            <person name="Kuo A."/>
            <person name="Kohler A."/>
            <person name="Nagy L.G."/>
            <person name="Floudas D."/>
            <person name="Copeland A."/>
            <person name="Barry K.W."/>
            <person name="Cichocki N."/>
            <person name="Veneault-Fourrey C."/>
            <person name="LaButti K."/>
            <person name="Lindquist E.A."/>
            <person name="Lipzen A."/>
            <person name="Lundell T."/>
            <person name="Morin E."/>
            <person name="Murat C."/>
            <person name="Sun H."/>
            <person name="Tunlid A."/>
            <person name="Henrissat B."/>
            <person name="Grigoriev I.V."/>
            <person name="Hibbett D.S."/>
            <person name="Martin F."/>
            <person name="Nordberg H.P."/>
            <person name="Cantor M.N."/>
            <person name="Hua S.X."/>
        </authorList>
    </citation>
    <scope>NUCLEOTIDE SEQUENCE [LARGE SCALE GENOMIC DNA]</scope>
    <source>
        <strain evidence="2 3">LaAM-08-1</strain>
    </source>
</reference>
<proteinExistence type="predicted"/>
<evidence type="ECO:0000313" key="2">
    <source>
        <dbReference type="EMBL" id="KIK07573.1"/>
    </source>
</evidence>